<feature type="non-terminal residue" evidence="2">
    <location>
        <position position="1"/>
    </location>
</feature>
<evidence type="ECO:0000313" key="3">
    <source>
        <dbReference type="Proteomes" id="UP000267821"/>
    </source>
</evidence>
<evidence type="ECO:0000313" key="2">
    <source>
        <dbReference type="EMBL" id="RPB25081.1"/>
    </source>
</evidence>
<dbReference type="OrthoDB" id="5398841at2759"/>
<organism evidence="2 3">
    <name type="scientific">Terfezia boudieri ATCC MYA-4762</name>
    <dbReference type="NCBI Taxonomy" id="1051890"/>
    <lineage>
        <taxon>Eukaryota</taxon>
        <taxon>Fungi</taxon>
        <taxon>Dikarya</taxon>
        <taxon>Ascomycota</taxon>
        <taxon>Pezizomycotina</taxon>
        <taxon>Pezizomycetes</taxon>
        <taxon>Pezizales</taxon>
        <taxon>Pezizaceae</taxon>
        <taxon>Terfezia</taxon>
    </lineage>
</organism>
<dbReference type="InParanoid" id="A0A3N4LWP7"/>
<dbReference type="AlphaFoldDB" id="A0A3N4LWP7"/>
<gene>
    <name evidence="2" type="ORF">L211DRAFT_763298</name>
</gene>
<dbReference type="EMBL" id="ML121539">
    <property type="protein sequence ID" value="RPB25081.1"/>
    <property type="molecule type" value="Genomic_DNA"/>
</dbReference>
<proteinExistence type="predicted"/>
<feature type="chain" id="PRO_5018094489" evidence="1">
    <location>
        <begin position="16"/>
        <end position="109"/>
    </location>
</feature>
<reference evidence="2 3" key="1">
    <citation type="journal article" date="2018" name="Nat. Ecol. Evol.">
        <title>Pezizomycetes genomes reveal the molecular basis of ectomycorrhizal truffle lifestyle.</title>
        <authorList>
            <person name="Murat C."/>
            <person name="Payen T."/>
            <person name="Noel B."/>
            <person name="Kuo A."/>
            <person name="Morin E."/>
            <person name="Chen J."/>
            <person name="Kohler A."/>
            <person name="Krizsan K."/>
            <person name="Balestrini R."/>
            <person name="Da Silva C."/>
            <person name="Montanini B."/>
            <person name="Hainaut M."/>
            <person name="Levati E."/>
            <person name="Barry K.W."/>
            <person name="Belfiori B."/>
            <person name="Cichocki N."/>
            <person name="Clum A."/>
            <person name="Dockter R.B."/>
            <person name="Fauchery L."/>
            <person name="Guy J."/>
            <person name="Iotti M."/>
            <person name="Le Tacon F."/>
            <person name="Lindquist E.A."/>
            <person name="Lipzen A."/>
            <person name="Malagnac F."/>
            <person name="Mello A."/>
            <person name="Molinier V."/>
            <person name="Miyauchi S."/>
            <person name="Poulain J."/>
            <person name="Riccioni C."/>
            <person name="Rubini A."/>
            <person name="Sitrit Y."/>
            <person name="Splivallo R."/>
            <person name="Traeger S."/>
            <person name="Wang M."/>
            <person name="Zifcakova L."/>
            <person name="Wipf D."/>
            <person name="Zambonelli A."/>
            <person name="Paolocci F."/>
            <person name="Nowrousian M."/>
            <person name="Ottonello S."/>
            <person name="Baldrian P."/>
            <person name="Spatafora J.W."/>
            <person name="Henrissat B."/>
            <person name="Nagy L.G."/>
            <person name="Aury J.M."/>
            <person name="Wincker P."/>
            <person name="Grigoriev I.V."/>
            <person name="Bonfante P."/>
            <person name="Martin F.M."/>
        </authorList>
    </citation>
    <scope>NUCLEOTIDE SEQUENCE [LARGE SCALE GENOMIC DNA]</scope>
    <source>
        <strain evidence="2 3">ATCC MYA-4762</strain>
    </source>
</reference>
<keyword evidence="1" id="KW-0732">Signal</keyword>
<name>A0A3N4LWP7_9PEZI</name>
<feature type="non-terminal residue" evidence="2">
    <location>
        <position position="109"/>
    </location>
</feature>
<protein>
    <submittedName>
        <fullName evidence="2">Uncharacterized protein</fullName>
    </submittedName>
</protein>
<accession>A0A3N4LWP7</accession>
<sequence length="109" mass="12133">SSFTLLATLQLSVSAFGPEFSYIDTSTVKSKLPSSQLAPPSFENNPPNLRKQGRLALTFALRKYNDISNEERIALANDIEEAIDRIYVGSQYREGIYFVGGLLAEEEEI</sequence>
<dbReference type="Proteomes" id="UP000267821">
    <property type="component" value="Unassembled WGS sequence"/>
</dbReference>
<evidence type="ECO:0000256" key="1">
    <source>
        <dbReference type="SAM" id="SignalP"/>
    </source>
</evidence>
<keyword evidence="3" id="KW-1185">Reference proteome</keyword>
<feature type="signal peptide" evidence="1">
    <location>
        <begin position="1"/>
        <end position="15"/>
    </location>
</feature>